<feature type="repeat" description="WD" evidence="3">
    <location>
        <begin position="33"/>
        <end position="67"/>
    </location>
</feature>
<evidence type="ECO:0000256" key="1">
    <source>
        <dbReference type="ARBA" id="ARBA00022574"/>
    </source>
</evidence>
<dbReference type="Proteomes" id="UP001516023">
    <property type="component" value="Unassembled WGS sequence"/>
</dbReference>
<dbReference type="Gene3D" id="2.130.10.10">
    <property type="entry name" value="YVTN repeat-like/Quinoprotein amine dehydrogenase"/>
    <property type="match status" value="1"/>
</dbReference>
<dbReference type="PROSITE" id="PS50294">
    <property type="entry name" value="WD_REPEATS_REGION"/>
    <property type="match status" value="2"/>
</dbReference>
<feature type="repeat" description="WD" evidence="3">
    <location>
        <begin position="134"/>
        <end position="175"/>
    </location>
</feature>
<proteinExistence type="predicted"/>
<sequence>MSFGVAAAPAVQLIGSCTSGTNASIAPTDHCVAQAGNDGISSVIWSPTANHLVSTNWDGGVRCWEVQESGGRSELCRKLRVSYLTFPINHENGSPVLDCAFSPDGSTVFSVGADKAVRMWNLAQSPPNNIPQQIGAHDQPIKSVAFLPSTNMIVSGGWDNMLKFWDARQQNPVGTLQLPDKCYDLDVRDSLMVVACAGRHIITYNVQGQPQEHQRKESPLKFQSRCVAAFPDATGYAVGSIEGRVGIQYVAKVAGKESFAFKCHRQDANVYAVNCICFHNQFGTFATVGADGIVNFWDKDNKQRLKGFPAIHRTITCASFSAQGNMFAYSSSYDWSKGSTHYAPGTPNELWVHSVVEDEIKPKGKKTTSYR</sequence>
<dbReference type="SUPFAM" id="SSF50978">
    <property type="entry name" value="WD40 repeat-like"/>
    <property type="match status" value="1"/>
</dbReference>
<dbReference type="EMBL" id="JABMIG020000053">
    <property type="protein sequence ID" value="KAL3797655.1"/>
    <property type="molecule type" value="Genomic_DNA"/>
</dbReference>
<organism evidence="4 5">
    <name type="scientific">Cyclotella cryptica</name>
    <dbReference type="NCBI Taxonomy" id="29204"/>
    <lineage>
        <taxon>Eukaryota</taxon>
        <taxon>Sar</taxon>
        <taxon>Stramenopiles</taxon>
        <taxon>Ochrophyta</taxon>
        <taxon>Bacillariophyta</taxon>
        <taxon>Coscinodiscophyceae</taxon>
        <taxon>Thalassiosirophycidae</taxon>
        <taxon>Stephanodiscales</taxon>
        <taxon>Stephanodiscaceae</taxon>
        <taxon>Cyclotella</taxon>
    </lineage>
</organism>
<evidence type="ECO:0000256" key="3">
    <source>
        <dbReference type="PROSITE-ProRule" id="PRU00221"/>
    </source>
</evidence>
<feature type="repeat" description="WD" evidence="3">
    <location>
        <begin position="89"/>
        <end position="122"/>
    </location>
</feature>
<reference evidence="4 5" key="1">
    <citation type="journal article" date="2020" name="G3 (Bethesda)">
        <title>Improved Reference Genome for Cyclotella cryptica CCMP332, a Model for Cell Wall Morphogenesis, Salinity Adaptation, and Lipid Production in Diatoms (Bacillariophyta).</title>
        <authorList>
            <person name="Roberts W.R."/>
            <person name="Downey K.M."/>
            <person name="Ruck E.C."/>
            <person name="Traller J.C."/>
            <person name="Alverson A.J."/>
        </authorList>
    </citation>
    <scope>NUCLEOTIDE SEQUENCE [LARGE SCALE GENOMIC DNA]</scope>
    <source>
        <strain evidence="4 5">CCMP332</strain>
    </source>
</reference>
<dbReference type="SMART" id="SM00320">
    <property type="entry name" value="WD40"/>
    <property type="match status" value="5"/>
</dbReference>
<dbReference type="PANTHER" id="PTHR10971">
    <property type="entry name" value="MRNA EXPORT FACTOR AND BUB3"/>
    <property type="match status" value="1"/>
</dbReference>
<dbReference type="InterPro" id="IPR019775">
    <property type="entry name" value="WD40_repeat_CS"/>
</dbReference>
<evidence type="ECO:0000313" key="5">
    <source>
        <dbReference type="Proteomes" id="UP001516023"/>
    </source>
</evidence>
<dbReference type="InterPro" id="IPR036322">
    <property type="entry name" value="WD40_repeat_dom_sf"/>
</dbReference>
<dbReference type="PROSITE" id="PS50082">
    <property type="entry name" value="WD_REPEATS_2"/>
    <property type="match status" value="3"/>
</dbReference>
<keyword evidence="2" id="KW-0677">Repeat</keyword>
<accession>A0ABD3QI23</accession>
<keyword evidence="5" id="KW-1185">Reference proteome</keyword>
<keyword evidence="1 3" id="KW-0853">WD repeat</keyword>
<dbReference type="Pfam" id="PF00400">
    <property type="entry name" value="WD40"/>
    <property type="match status" value="4"/>
</dbReference>
<evidence type="ECO:0000256" key="2">
    <source>
        <dbReference type="ARBA" id="ARBA00022737"/>
    </source>
</evidence>
<dbReference type="AlphaFoldDB" id="A0ABD3QI23"/>
<evidence type="ECO:0000313" key="4">
    <source>
        <dbReference type="EMBL" id="KAL3797655.1"/>
    </source>
</evidence>
<dbReference type="PROSITE" id="PS00678">
    <property type="entry name" value="WD_REPEATS_1"/>
    <property type="match status" value="1"/>
</dbReference>
<dbReference type="InterPro" id="IPR001680">
    <property type="entry name" value="WD40_rpt"/>
</dbReference>
<protein>
    <submittedName>
        <fullName evidence="4">Uncharacterized protein</fullName>
    </submittedName>
</protein>
<dbReference type="InterPro" id="IPR015943">
    <property type="entry name" value="WD40/YVTN_repeat-like_dom_sf"/>
</dbReference>
<gene>
    <name evidence="4" type="ORF">HJC23_013487</name>
</gene>
<comment type="caution">
    <text evidence="4">The sequence shown here is derived from an EMBL/GenBank/DDBJ whole genome shotgun (WGS) entry which is preliminary data.</text>
</comment>
<name>A0ABD3QI23_9STRA</name>